<gene>
    <name evidence="3" type="ORF">CVT25_002996</name>
</gene>
<keyword evidence="4" id="KW-1185">Reference proteome</keyword>
<dbReference type="EMBL" id="NHYD01003357">
    <property type="protein sequence ID" value="PPQ79922.1"/>
    <property type="molecule type" value="Genomic_DNA"/>
</dbReference>
<dbReference type="InParanoid" id="A0A409WN48"/>
<evidence type="ECO:0000313" key="3">
    <source>
        <dbReference type="EMBL" id="PPQ79922.1"/>
    </source>
</evidence>
<dbReference type="OrthoDB" id="3186724at2759"/>
<name>A0A409WN48_PSICY</name>
<feature type="domain" description="Myb/SANT-like" evidence="2">
    <location>
        <begin position="6"/>
        <end position="103"/>
    </location>
</feature>
<sequence>MSPPATWTPAEETELIDFLVDCKTEAGNGGNFKKTTFQQAVTHIAPLLQHGPAKTVKGCQNKWAGFHKIYWVIRAIQAVSGWVWDNDTGASITLDSASSWDDYVKKHPGAKPFHNKGWCHLLKVALLMPSTATGANVYHPTAAVEDPPSPAATSEHSSVPHSDEQPEFLDHEDSDDDQPQSQASAPCKCACEPTTPTCIATKHPCVSHGATVLQDMSALLTQVGIALAAALAPPLNPIDPTPHRRSNAVAAALRVEKTWLSNNELVSFIDFLWVDQTAADIYLALDEPNVRKEWVRIQLERLGVIVF</sequence>
<dbReference type="Proteomes" id="UP000283269">
    <property type="component" value="Unassembled WGS sequence"/>
</dbReference>
<evidence type="ECO:0000259" key="2">
    <source>
        <dbReference type="Pfam" id="PF12776"/>
    </source>
</evidence>
<feature type="compositionally biased region" description="Polar residues" evidence="1">
    <location>
        <begin position="151"/>
        <end position="160"/>
    </location>
</feature>
<dbReference type="STRING" id="93625.A0A409WN48"/>
<evidence type="ECO:0000256" key="1">
    <source>
        <dbReference type="SAM" id="MobiDB-lite"/>
    </source>
</evidence>
<feature type="compositionally biased region" description="Basic and acidic residues" evidence="1">
    <location>
        <begin position="161"/>
        <end position="171"/>
    </location>
</feature>
<organism evidence="3 4">
    <name type="scientific">Psilocybe cyanescens</name>
    <dbReference type="NCBI Taxonomy" id="93625"/>
    <lineage>
        <taxon>Eukaryota</taxon>
        <taxon>Fungi</taxon>
        <taxon>Dikarya</taxon>
        <taxon>Basidiomycota</taxon>
        <taxon>Agaricomycotina</taxon>
        <taxon>Agaricomycetes</taxon>
        <taxon>Agaricomycetidae</taxon>
        <taxon>Agaricales</taxon>
        <taxon>Agaricineae</taxon>
        <taxon>Strophariaceae</taxon>
        <taxon>Psilocybe</taxon>
    </lineage>
</organism>
<protein>
    <recommendedName>
        <fullName evidence="2">Myb/SANT-like domain-containing protein</fullName>
    </recommendedName>
</protein>
<proteinExistence type="predicted"/>
<dbReference type="InterPro" id="IPR024752">
    <property type="entry name" value="Myb/SANT-like_dom"/>
</dbReference>
<comment type="caution">
    <text evidence="3">The sequence shown here is derived from an EMBL/GenBank/DDBJ whole genome shotgun (WGS) entry which is preliminary data.</text>
</comment>
<reference evidence="3 4" key="1">
    <citation type="journal article" date="2018" name="Evol. Lett.">
        <title>Horizontal gene cluster transfer increased hallucinogenic mushroom diversity.</title>
        <authorList>
            <person name="Reynolds H.T."/>
            <person name="Vijayakumar V."/>
            <person name="Gluck-Thaler E."/>
            <person name="Korotkin H.B."/>
            <person name="Matheny P.B."/>
            <person name="Slot J.C."/>
        </authorList>
    </citation>
    <scope>NUCLEOTIDE SEQUENCE [LARGE SCALE GENOMIC DNA]</scope>
    <source>
        <strain evidence="3 4">2631</strain>
    </source>
</reference>
<evidence type="ECO:0000313" key="4">
    <source>
        <dbReference type="Proteomes" id="UP000283269"/>
    </source>
</evidence>
<feature type="region of interest" description="Disordered" evidence="1">
    <location>
        <begin position="140"/>
        <end position="187"/>
    </location>
</feature>
<dbReference type="Pfam" id="PF12776">
    <property type="entry name" value="Myb_DNA-bind_3"/>
    <property type="match status" value="1"/>
</dbReference>
<accession>A0A409WN48</accession>
<dbReference type="AlphaFoldDB" id="A0A409WN48"/>